<keyword evidence="4" id="KW-1185">Reference proteome</keyword>
<feature type="transmembrane region" description="Helical" evidence="2">
    <location>
        <begin position="64"/>
        <end position="80"/>
    </location>
</feature>
<evidence type="ECO:0000256" key="1">
    <source>
        <dbReference type="SAM" id="Coils"/>
    </source>
</evidence>
<evidence type="ECO:0000313" key="4">
    <source>
        <dbReference type="Proteomes" id="UP001302059"/>
    </source>
</evidence>
<keyword evidence="2" id="KW-0472">Membrane</keyword>
<feature type="coiled-coil region" evidence="1">
    <location>
        <begin position="92"/>
        <end position="127"/>
    </location>
</feature>
<organism evidence="3 4">
    <name type="scientific">Deinococcus rhizophilus</name>
    <dbReference type="NCBI Taxonomy" id="3049544"/>
    <lineage>
        <taxon>Bacteria</taxon>
        <taxon>Thermotogati</taxon>
        <taxon>Deinococcota</taxon>
        <taxon>Deinococci</taxon>
        <taxon>Deinococcales</taxon>
        <taxon>Deinococcaceae</taxon>
        <taxon>Deinococcus</taxon>
    </lineage>
</organism>
<reference evidence="3 4" key="1">
    <citation type="submission" date="2023-05" db="EMBL/GenBank/DDBJ databases">
        <authorList>
            <person name="Gao F."/>
        </authorList>
    </citation>
    <scope>NUCLEOTIDE SEQUENCE [LARGE SCALE GENOMIC DNA]</scope>
    <source>
        <strain evidence="3 4">MIMF12</strain>
    </source>
</reference>
<protein>
    <submittedName>
        <fullName evidence="3">Uncharacterized protein</fullName>
    </submittedName>
</protein>
<dbReference type="EMBL" id="JASNGB010000159">
    <property type="protein sequence ID" value="MDL2345174.1"/>
    <property type="molecule type" value="Genomic_DNA"/>
</dbReference>
<proteinExistence type="predicted"/>
<gene>
    <name evidence="3" type="ORF">QOL99_13580</name>
</gene>
<dbReference type="Proteomes" id="UP001302059">
    <property type="component" value="Unassembled WGS sequence"/>
</dbReference>
<evidence type="ECO:0000256" key="2">
    <source>
        <dbReference type="SAM" id="Phobius"/>
    </source>
</evidence>
<keyword evidence="2" id="KW-0812">Transmembrane</keyword>
<keyword evidence="1" id="KW-0175">Coiled coil</keyword>
<accession>A0ABT7JJE5</accession>
<sequence>MSSPATPNSSKPPRNKWKTVGLVVLGLFVLSLVLTYWVGFLLLLAAVALGIAFTPQGMGRRPRLLEMGVILLVGSLWGFNSTRQQLRAEERARVAQQQREDAAAALERAAEERRAEAERRRIDAELDAEDAAGASSGYTSRSTFETACMNLVRQHTDGEVTSARSTELDGAYAAGVQVDGGAEKYGCAMDADTDEIILINQPR</sequence>
<evidence type="ECO:0000313" key="3">
    <source>
        <dbReference type="EMBL" id="MDL2345174.1"/>
    </source>
</evidence>
<keyword evidence="2" id="KW-1133">Transmembrane helix</keyword>
<dbReference type="RefSeq" id="WP_285524592.1">
    <property type="nucleotide sequence ID" value="NZ_JASNGB010000159.1"/>
</dbReference>
<feature type="transmembrane region" description="Helical" evidence="2">
    <location>
        <begin position="20"/>
        <end position="52"/>
    </location>
</feature>
<name>A0ABT7JJE5_9DEIO</name>
<comment type="caution">
    <text evidence="3">The sequence shown here is derived from an EMBL/GenBank/DDBJ whole genome shotgun (WGS) entry which is preliminary data.</text>
</comment>